<feature type="transmembrane region" description="Helical" evidence="5">
    <location>
        <begin position="37"/>
        <end position="54"/>
    </location>
</feature>
<feature type="transmembrane region" description="Helical" evidence="5">
    <location>
        <begin position="85"/>
        <end position="106"/>
    </location>
</feature>
<evidence type="ECO:0000313" key="7">
    <source>
        <dbReference type="EMBL" id="MBG9375774.1"/>
    </source>
</evidence>
<evidence type="ECO:0000256" key="2">
    <source>
        <dbReference type="ARBA" id="ARBA00022692"/>
    </source>
</evidence>
<dbReference type="RefSeq" id="WP_196989806.1">
    <property type="nucleotide sequence ID" value="NZ_JADWYR010000001.1"/>
</dbReference>
<feature type="transmembrane region" description="Helical" evidence="5">
    <location>
        <begin position="118"/>
        <end position="136"/>
    </location>
</feature>
<evidence type="ECO:0000256" key="5">
    <source>
        <dbReference type="SAM" id="Phobius"/>
    </source>
</evidence>
<proteinExistence type="predicted"/>
<evidence type="ECO:0000313" key="8">
    <source>
        <dbReference type="Proteomes" id="UP000628448"/>
    </source>
</evidence>
<sequence>MKKIIKNMGADVPSSIVVFLVALPLCLGVALASNAPLFSGIIAGIVGGIVVGAVSKSHLSVSGPAAGLTAIVAASLVVLPSYEAFLVAVVIAGCLQIVLGFARAGVIGDYVPGSVIKGMLAAIGLILILNQFPHLLGDDSHFETDEGGQHEKSGNIFYTFIMAFTNINTSAFIVGGGSLLFYIGWEKFVSKKSGFIKFIPTPLLVVLLGVALNELFKNAAFADPLVGQHLVKIPVAGSSREFFSFFTAPDWATISNKDVWITAVTIALVATLESLLSIEAIDDLDPYQRVTPTNRELKAQGIGNLLSGLVGGLPVTSVIVRSSANVNAGARTKMSTIYHGTLLLLCVAFIPSVLNLIPKSALAAILIFTGYKLAKPSLFKTYYQKGWDQFLPLVITIIAILATDLLKGVLIGIVVGLFFILRSNFKTALLIVNDDNKYLFRFRKDVSFLNKPILKSKLEKIPENAFAIIDVSRADFIDKDVIEVVNDFLIHAHLKGIRVEIKKNPSKKDHLLIDDSKISW</sequence>
<protein>
    <submittedName>
        <fullName evidence="7">SulP family inorganic anion transporter</fullName>
    </submittedName>
</protein>
<comment type="subcellular location">
    <subcellularLocation>
        <location evidence="1">Membrane</location>
        <topology evidence="1">Multi-pass membrane protein</topology>
    </subcellularLocation>
</comment>
<feature type="transmembrane region" description="Helical" evidence="5">
    <location>
        <begin position="302"/>
        <end position="322"/>
    </location>
</feature>
<feature type="domain" description="SLC26A/SulP transporter" evidence="6">
    <location>
        <begin position="10"/>
        <end position="378"/>
    </location>
</feature>
<dbReference type="Pfam" id="PF00916">
    <property type="entry name" value="Sulfate_transp"/>
    <property type="match status" value="1"/>
</dbReference>
<gene>
    <name evidence="7" type="ORF">I5907_05980</name>
</gene>
<dbReference type="InterPro" id="IPR001902">
    <property type="entry name" value="SLC26A/SulP_fam"/>
</dbReference>
<comment type="caution">
    <text evidence="7">The sequence shown here is derived from an EMBL/GenBank/DDBJ whole genome shotgun (WGS) entry which is preliminary data.</text>
</comment>
<feature type="transmembrane region" description="Helical" evidence="5">
    <location>
        <begin position="156"/>
        <end position="183"/>
    </location>
</feature>
<keyword evidence="3 5" id="KW-1133">Transmembrane helix</keyword>
<evidence type="ECO:0000256" key="3">
    <source>
        <dbReference type="ARBA" id="ARBA00022989"/>
    </source>
</evidence>
<feature type="transmembrane region" description="Helical" evidence="5">
    <location>
        <begin position="12"/>
        <end position="31"/>
    </location>
</feature>
<reference evidence="7" key="1">
    <citation type="submission" date="2020-11" db="EMBL/GenBank/DDBJ databases">
        <title>Bacterial whole genome sequence for Panacibacter sp. DH6.</title>
        <authorList>
            <person name="Le V."/>
            <person name="Ko S."/>
            <person name="Ahn C.-Y."/>
            <person name="Oh H.-M."/>
        </authorList>
    </citation>
    <scope>NUCLEOTIDE SEQUENCE</scope>
    <source>
        <strain evidence="7">DH6</strain>
    </source>
</reference>
<keyword evidence="8" id="KW-1185">Reference proteome</keyword>
<organism evidence="7 8">
    <name type="scientific">Panacibacter microcysteis</name>
    <dbReference type="NCBI Taxonomy" id="2793269"/>
    <lineage>
        <taxon>Bacteria</taxon>
        <taxon>Pseudomonadati</taxon>
        <taxon>Bacteroidota</taxon>
        <taxon>Chitinophagia</taxon>
        <taxon>Chitinophagales</taxon>
        <taxon>Chitinophagaceae</taxon>
        <taxon>Panacibacter</taxon>
    </lineage>
</organism>
<name>A0A931E7N5_9BACT</name>
<dbReference type="EMBL" id="JADWYR010000001">
    <property type="protein sequence ID" value="MBG9375774.1"/>
    <property type="molecule type" value="Genomic_DNA"/>
</dbReference>
<feature type="transmembrane region" description="Helical" evidence="5">
    <location>
        <begin position="342"/>
        <end position="369"/>
    </location>
</feature>
<feature type="transmembrane region" description="Helical" evidence="5">
    <location>
        <begin position="390"/>
        <end position="421"/>
    </location>
</feature>
<dbReference type="GO" id="GO:0016020">
    <property type="term" value="C:membrane"/>
    <property type="evidence" value="ECO:0007669"/>
    <property type="project" value="UniProtKB-SubCell"/>
</dbReference>
<accession>A0A931E7N5</accession>
<feature type="transmembrane region" description="Helical" evidence="5">
    <location>
        <begin position="61"/>
        <end position="79"/>
    </location>
</feature>
<dbReference type="PANTHER" id="PTHR11814">
    <property type="entry name" value="SULFATE TRANSPORTER"/>
    <property type="match status" value="1"/>
</dbReference>
<feature type="transmembrane region" description="Helical" evidence="5">
    <location>
        <begin position="195"/>
        <end position="216"/>
    </location>
</feature>
<keyword evidence="2 5" id="KW-0812">Transmembrane</keyword>
<dbReference type="InterPro" id="IPR011547">
    <property type="entry name" value="SLC26A/SulP_dom"/>
</dbReference>
<dbReference type="AlphaFoldDB" id="A0A931E7N5"/>
<dbReference type="Proteomes" id="UP000628448">
    <property type="component" value="Unassembled WGS sequence"/>
</dbReference>
<evidence type="ECO:0000256" key="4">
    <source>
        <dbReference type="ARBA" id="ARBA00023136"/>
    </source>
</evidence>
<evidence type="ECO:0000256" key="1">
    <source>
        <dbReference type="ARBA" id="ARBA00004141"/>
    </source>
</evidence>
<keyword evidence="4 5" id="KW-0472">Membrane</keyword>
<evidence type="ECO:0000259" key="6">
    <source>
        <dbReference type="Pfam" id="PF00916"/>
    </source>
</evidence>
<feature type="transmembrane region" description="Helical" evidence="5">
    <location>
        <begin position="259"/>
        <end position="281"/>
    </location>
</feature>
<dbReference type="GO" id="GO:0055085">
    <property type="term" value="P:transmembrane transport"/>
    <property type="evidence" value="ECO:0007669"/>
    <property type="project" value="InterPro"/>
</dbReference>